<proteinExistence type="predicted"/>
<accession>A0A518K9C7</accession>
<dbReference type="PANTHER" id="PTHR36173">
    <property type="entry name" value="RIBONUCLEASE VAPC16-RELATED"/>
    <property type="match status" value="1"/>
</dbReference>
<keyword evidence="3" id="KW-1185">Reference proteome</keyword>
<name>A0A518K9C7_9BACT</name>
<sequence length="128" mass="14189">MKLLLDTHTLLWLVEGDAKLTERAADVVADSEAELFLSPASCWELGIKVGLGKIQLQEPLVDYLHDAVRLYELTVLPIGFAHVARVATLPHHHKDPFDRLLVAQALENGLTLLSGDKQLDAYGVARIW</sequence>
<dbReference type="PANTHER" id="PTHR36173:SF2">
    <property type="entry name" value="RIBONUCLEASE VAPC16"/>
    <property type="match status" value="1"/>
</dbReference>
<protein>
    <submittedName>
        <fullName evidence="2">Ribonuclease VapC22</fullName>
        <ecNumber evidence="2">3.1.-.-</ecNumber>
    </submittedName>
</protein>
<dbReference type="Gene3D" id="3.40.50.1010">
    <property type="entry name" value="5'-nuclease"/>
    <property type="match status" value="1"/>
</dbReference>
<dbReference type="InterPro" id="IPR002716">
    <property type="entry name" value="PIN_dom"/>
</dbReference>
<evidence type="ECO:0000313" key="2">
    <source>
        <dbReference type="EMBL" id="QDV74399.1"/>
    </source>
</evidence>
<dbReference type="AlphaFoldDB" id="A0A518K9C7"/>
<dbReference type="GO" id="GO:0016787">
    <property type="term" value="F:hydrolase activity"/>
    <property type="evidence" value="ECO:0007669"/>
    <property type="project" value="UniProtKB-KW"/>
</dbReference>
<reference evidence="2 3" key="1">
    <citation type="submission" date="2019-02" db="EMBL/GenBank/DDBJ databases">
        <title>Deep-cultivation of Planctomycetes and their phenomic and genomic characterization uncovers novel biology.</title>
        <authorList>
            <person name="Wiegand S."/>
            <person name="Jogler M."/>
            <person name="Boedeker C."/>
            <person name="Pinto D."/>
            <person name="Vollmers J."/>
            <person name="Rivas-Marin E."/>
            <person name="Kohn T."/>
            <person name="Peeters S.H."/>
            <person name="Heuer A."/>
            <person name="Rast P."/>
            <person name="Oberbeckmann S."/>
            <person name="Bunk B."/>
            <person name="Jeske O."/>
            <person name="Meyerdierks A."/>
            <person name="Storesund J.E."/>
            <person name="Kallscheuer N."/>
            <person name="Luecker S."/>
            <person name="Lage O.M."/>
            <person name="Pohl T."/>
            <person name="Merkel B.J."/>
            <person name="Hornburger P."/>
            <person name="Mueller R.-W."/>
            <person name="Bruemmer F."/>
            <person name="Labrenz M."/>
            <person name="Spormann A.M."/>
            <person name="Op den Camp H."/>
            <person name="Overmann J."/>
            <person name="Amann R."/>
            <person name="Jetten M.S.M."/>
            <person name="Mascher T."/>
            <person name="Medema M.H."/>
            <person name="Devos D.P."/>
            <person name="Kaster A.-K."/>
            <person name="Ovreas L."/>
            <person name="Rohde M."/>
            <person name="Galperin M.Y."/>
            <person name="Jogler C."/>
        </authorList>
    </citation>
    <scope>NUCLEOTIDE SEQUENCE [LARGE SCALE GENOMIC DNA]</scope>
    <source>
        <strain evidence="2 3">Spa11</strain>
    </source>
</reference>
<dbReference type="CDD" id="cd09872">
    <property type="entry name" value="PIN_Sll0205-like"/>
    <property type="match status" value="1"/>
</dbReference>
<dbReference type="Pfam" id="PF01850">
    <property type="entry name" value="PIN"/>
    <property type="match status" value="1"/>
</dbReference>
<evidence type="ECO:0000313" key="3">
    <source>
        <dbReference type="Proteomes" id="UP000316426"/>
    </source>
</evidence>
<feature type="domain" description="PIN" evidence="1">
    <location>
        <begin position="4"/>
        <end position="122"/>
    </location>
</feature>
<dbReference type="Proteomes" id="UP000316426">
    <property type="component" value="Chromosome"/>
</dbReference>
<evidence type="ECO:0000259" key="1">
    <source>
        <dbReference type="Pfam" id="PF01850"/>
    </source>
</evidence>
<keyword evidence="2" id="KW-0378">Hydrolase</keyword>
<dbReference type="RefSeq" id="WP_145112771.1">
    <property type="nucleotide sequence ID" value="NZ_CP036349.1"/>
</dbReference>
<dbReference type="EC" id="3.1.-.-" evidence="2"/>
<dbReference type="InterPro" id="IPR052919">
    <property type="entry name" value="TA_system_RNase"/>
</dbReference>
<dbReference type="EMBL" id="CP036349">
    <property type="protein sequence ID" value="QDV74399.1"/>
    <property type="molecule type" value="Genomic_DNA"/>
</dbReference>
<organism evidence="2 3">
    <name type="scientific">Botrimarina mediterranea</name>
    <dbReference type="NCBI Taxonomy" id="2528022"/>
    <lineage>
        <taxon>Bacteria</taxon>
        <taxon>Pseudomonadati</taxon>
        <taxon>Planctomycetota</taxon>
        <taxon>Planctomycetia</taxon>
        <taxon>Pirellulales</taxon>
        <taxon>Lacipirellulaceae</taxon>
        <taxon>Botrimarina</taxon>
    </lineage>
</organism>
<dbReference type="KEGG" id="bmei:Spa11_26020"/>
<dbReference type="InterPro" id="IPR029060">
    <property type="entry name" value="PIN-like_dom_sf"/>
</dbReference>
<dbReference type="SUPFAM" id="SSF88723">
    <property type="entry name" value="PIN domain-like"/>
    <property type="match status" value="1"/>
</dbReference>
<dbReference type="InterPro" id="IPR041705">
    <property type="entry name" value="PIN_Sll0205"/>
</dbReference>
<gene>
    <name evidence="2" type="ORF">Spa11_26020</name>
</gene>